<evidence type="ECO:0000259" key="2">
    <source>
        <dbReference type="PROSITE" id="PS50022"/>
    </source>
</evidence>
<dbReference type="GO" id="GO:0016798">
    <property type="term" value="F:hydrolase activity, acting on glycosyl bonds"/>
    <property type="evidence" value="ECO:0007669"/>
    <property type="project" value="UniProtKB-KW"/>
</dbReference>
<comment type="caution">
    <text evidence="3">The sequence shown here is derived from an EMBL/GenBank/DDBJ whole genome shotgun (WGS) entry which is preliminary data.</text>
</comment>
<proteinExistence type="predicted"/>
<dbReference type="Proteomes" id="UP000054623">
    <property type="component" value="Unassembled WGS sequence"/>
</dbReference>
<dbReference type="OrthoDB" id="1804544at2"/>
<evidence type="ECO:0000313" key="4">
    <source>
        <dbReference type="Proteomes" id="UP000054623"/>
    </source>
</evidence>
<dbReference type="InterPro" id="IPR008979">
    <property type="entry name" value="Galactose-bd-like_sf"/>
</dbReference>
<dbReference type="PROSITE" id="PS50022">
    <property type="entry name" value="FA58C_3"/>
    <property type="match status" value="1"/>
</dbReference>
<keyword evidence="1" id="KW-0326">Glycosidase</keyword>
<name>A0A0W1JN02_DESHA</name>
<dbReference type="AlphaFoldDB" id="A0A0W1JN02"/>
<dbReference type="EMBL" id="LOCK01000010">
    <property type="protein sequence ID" value="KTE92960.1"/>
    <property type="molecule type" value="Genomic_DNA"/>
</dbReference>
<gene>
    <name evidence="3" type="ORF">AT727_17385</name>
</gene>
<dbReference type="Pfam" id="PF12733">
    <property type="entry name" value="Cadherin-like"/>
    <property type="match status" value="2"/>
</dbReference>
<evidence type="ECO:0000256" key="1">
    <source>
        <dbReference type="ARBA" id="ARBA00023295"/>
    </source>
</evidence>
<dbReference type="InterPro" id="IPR000421">
    <property type="entry name" value="FA58C"/>
</dbReference>
<dbReference type="InterPro" id="IPR025883">
    <property type="entry name" value="Cadherin-like_domain"/>
</dbReference>
<dbReference type="Gene3D" id="2.60.120.260">
    <property type="entry name" value="Galactose-binding domain-like"/>
    <property type="match status" value="1"/>
</dbReference>
<accession>A0A0W1JN02</accession>
<reference evidence="3 4" key="1">
    <citation type="submission" date="2015-12" db="EMBL/GenBank/DDBJ databases">
        <title>Draft Genome Sequence of Desulfitobacterium hafniense Strain DH, a Sulfate-reducing Bacterium Isolated from Paddy Soils.</title>
        <authorList>
            <person name="Bao P."/>
            <person name="Zhang X."/>
            <person name="Li G."/>
        </authorList>
    </citation>
    <scope>NUCLEOTIDE SEQUENCE [LARGE SCALE GENOMIC DNA]</scope>
    <source>
        <strain evidence="3 4">DH</strain>
    </source>
</reference>
<keyword evidence="1" id="KW-0378">Hydrolase</keyword>
<dbReference type="RefSeq" id="WP_005810027.1">
    <property type="nucleotide sequence ID" value="NZ_CABKQQ010000025.1"/>
</dbReference>
<protein>
    <submittedName>
        <fullName evidence="3">Carbohydrate-binding protein</fullName>
    </submittedName>
</protein>
<organism evidence="3 4">
    <name type="scientific">Desulfitobacterium hafniense</name>
    <name type="common">Desulfitobacterium frappieri</name>
    <dbReference type="NCBI Taxonomy" id="49338"/>
    <lineage>
        <taxon>Bacteria</taxon>
        <taxon>Bacillati</taxon>
        <taxon>Bacillota</taxon>
        <taxon>Clostridia</taxon>
        <taxon>Eubacteriales</taxon>
        <taxon>Desulfitobacteriaceae</taxon>
        <taxon>Desulfitobacterium</taxon>
    </lineage>
</organism>
<dbReference type="Pfam" id="PF00754">
    <property type="entry name" value="F5_F8_type_C"/>
    <property type="match status" value="1"/>
</dbReference>
<evidence type="ECO:0000313" key="3">
    <source>
        <dbReference type="EMBL" id="KTE92960.1"/>
    </source>
</evidence>
<feature type="domain" description="F5/8 type C" evidence="2">
    <location>
        <begin position="1"/>
        <end position="142"/>
    </location>
</feature>
<dbReference type="SUPFAM" id="SSF49785">
    <property type="entry name" value="Galactose-binding domain-like"/>
    <property type="match status" value="1"/>
</dbReference>
<sequence>MAINLALKKPTISSSYLQPYEPVRAVNGDYMTPMSRWLCTHLPGWLTVDLGEVYSFDRWVVRQMPIAGWPSPDYCMSDFTLQGSNDAESWADLDNVAANTSAIVDRMLTAAASYRYVRIYVTKGLNANDKFASLMEFEIYQAPPSLAGLIVKDNSDHTVELNPAFNSNTDSYQATVLLSVASVTLIPTVLDSSAVIKVNNTEVVSGTSSAPITINVGTNQIEVSVTVAGVTKIYTIEITKAAAANPYLKAISITGNNKGAISLAQTFDPKNSFNYTALADYDDTNATVVLTADDPNAKLSVNGGASSSGPITFPVTMSSLGDYSTAIVVEAADGTTTQSYSLKVTRPSSAYISSIDPIPAVTFIKDPGPGTGFVRDYYNYKVVTSTPFRIKVFLEDYPNINKVSFQINSGSSTDLPHGNFTSPILAPAVGSDLVTITVTSKTGEATKKYIIEVSK</sequence>